<organism evidence="2 3">
    <name type="scientific">Bifidobacterium adolescentis</name>
    <dbReference type="NCBI Taxonomy" id="1680"/>
    <lineage>
        <taxon>Bacteria</taxon>
        <taxon>Bacillati</taxon>
        <taxon>Actinomycetota</taxon>
        <taxon>Actinomycetes</taxon>
        <taxon>Bifidobacteriales</taxon>
        <taxon>Bifidobacteriaceae</taxon>
        <taxon>Bifidobacterium</taxon>
    </lineage>
</organism>
<evidence type="ECO:0000313" key="3">
    <source>
        <dbReference type="Proteomes" id="UP000095647"/>
    </source>
</evidence>
<protein>
    <submittedName>
        <fullName evidence="2">Uncharacterized protein</fullName>
    </submittedName>
</protein>
<reference evidence="2 3" key="1">
    <citation type="submission" date="2015-09" db="EMBL/GenBank/DDBJ databases">
        <authorList>
            <consortium name="Pathogen Informatics"/>
        </authorList>
    </citation>
    <scope>NUCLEOTIDE SEQUENCE [LARGE SCALE GENOMIC DNA]</scope>
    <source>
        <strain evidence="2 3">2789STDY5608824</strain>
    </source>
</reference>
<gene>
    <name evidence="2" type="ORF">ERS852382_01754</name>
</gene>
<evidence type="ECO:0000256" key="1">
    <source>
        <dbReference type="SAM" id="MobiDB-lite"/>
    </source>
</evidence>
<dbReference type="Proteomes" id="UP000095647">
    <property type="component" value="Unassembled WGS sequence"/>
</dbReference>
<feature type="compositionally biased region" description="Polar residues" evidence="1">
    <location>
        <begin position="172"/>
        <end position="184"/>
    </location>
</feature>
<proteinExistence type="predicted"/>
<name>A0A174B7A6_BIFAD</name>
<dbReference type="AlphaFoldDB" id="A0A174B7A6"/>
<accession>A0A174B7A6</accession>
<dbReference type="EMBL" id="CYYI01000007">
    <property type="protein sequence ID" value="CUN95646.1"/>
    <property type="molecule type" value="Genomic_DNA"/>
</dbReference>
<feature type="region of interest" description="Disordered" evidence="1">
    <location>
        <begin position="24"/>
        <end position="146"/>
    </location>
</feature>
<feature type="compositionally biased region" description="Polar residues" evidence="1">
    <location>
        <begin position="113"/>
        <end position="123"/>
    </location>
</feature>
<feature type="compositionally biased region" description="Basic residues" evidence="1">
    <location>
        <begin position="67"/>
        <end position="81"/>
    </location>
</feature>
<feature type="compositionally biased region" description="Basic and acidic residues" evidence="1">
    <location>
        <begin position="102"/>
        <end position="112"/>
    </location>
</feature>
<feature type="region of interest" description="Disordered" evidence="1">
    <location>
        <begin position="168"/>
        <end position="216"/>
    </location>
</feature>
<sequence>MAAPCGNKTSRGHACYPLTTYCPNRPATYKRDTNGRPAKSAIYKPDIQPKPRPHAYTHAYTGTPARLHPRKTHCTHPRTHTTARGPAKSQVMSEKGHQKRPKQPESHPHPLTDKQNQPNSQVVSKRGGHPTSKQPETSRIVPPSAHNPCFSTIQAICAPQQHPCATSDMHTHANTSTHTETQHVPQAHKHHAPHTEHDQTHTPAHRRSDVTGLRRR</sequence>
<evidence type="ECO:0000313" key="2">
    <source>
        <dbReference type="EMBL" id="CUN95646.1"/>
    </source>
</evidence>